<evidence type="ECO:0000313" key="2">
    <source>
        <dbReference type="Proteomes" id="UP001275084"/>
    </source>
</evidence>
<organism evidence="1 2">
    <name type="scientific">Lasiosphaeria hispida</name>
    <dbReference type="NCBI Taxonomy" id="260671"/>
    <lineage>
        <taxon>Eukaryota</taxon>
        <taxon>Fungi</taxon>
        <taxon>Dikarya</taxon>
        <taxon>Ascomycota</taxon>
        <taxon>Pezizomycotina</taxon>
        <taxon>Sordariomycetes</taxon>
        <taxon>Sordariomycetidae</taxon>
        <taxon>Sordariales</taxon>
        <taxon>Lasiosphaeriaceae</taxon>
        <taxon>Lasiosphaeria</taxon>
    </lineage>
</organism>
<reference evidence="1" key="2">
    <citation type="submission" date="2023-06" db="EMBL/GenBank/DDBJ databases">
        <authorList>
            <consortium name="Lawrence Berkeley National Laboratory"/>
            <person name="Haridas S."/>
            <person name="Hensen N."/>
            <person name="Bonometti L."/>
            <person name="Westerberg I."/>
            <person name="Brannstrom I.O."/>
            <person name="Guillou S."/>
            <person name="Cros-Aarteil S."/>
            <person name="Calhoun S."/>
            <person name="Kuo A."/>
            <person name="Mondo S."/>
            <person name="Pangilinan J."/>
            <person name="Riley R."/>
            <person name="Labutti K."/>
            <person name="Andreopoulos B."/>
            <person name="Lipzen A."/>
            <person name="Chen C."/>
            <person name="Yanf M."/>
            <person name="Daum C."/>
            <person name="Ng V."/>
            <person name="Clum A."/>
            <person name="Steindorff A."/>
            <person name="Ohm R."/>
            <person name="Martin F."/>
            <person name="Silar P."/>
            <person name="Natvig D."/>
            <person name="Lalanne C."/>
            <person name="Gautier V."/>
            <person name="Ament-Velasquez S.L."/>
            <person name="Kruys A."/>
            <person name="Hutchinson M.I."/>
            <person name="Powell A.J."/>
            <person name="Barry K."/>
            <person name="Miller A.N."/>
            <person name="Grigoriev I.V."/>
            <person name="Debuchy R."/>
            <person name="Gladieux P."/>
            <person name="Thoren M.H."/>
            <person name="Johannesson H."/>
        </authorList>
    </citation>
    <scope>NUCLEOTIDE SEQUENCE</scope>
    <source>
        <strain evidence="1">CBS 955.72</strain>
    </source>
</reference>
<dbReference type="EMBL" id="JAUIQD010000002">
    <property type="protein sequence ID" value="KAK3358815.1"/>
    <property type="molecule type" value="Genomic_DNA"/>
</dbReference>
<keyword evidence="2" id="KW-1185">Reference proteome</keyword>
<accession>A0AAJ0HP21</accession>
<protein>
    <submittedName>
        <fullName evidence="1">Uncharacterized protein</fullName>
    </submittedName>
</protein>
<gene>
    <name evidence="1" type="ORF">B0T25DRAFT_628398</name>
</gene>
<name>A0AAJ0HP21_9PEZI</name>
<reference evidence="1" key="1">
    <citation type="journal article" date="2023" name="Mol. Phylogenet. Evol.">
        <title>Genome-scale phylogeny and comparative genomics of the fungal order Sordariales.</title>
        <authorList>
            <person name="Hensen N."/>
            <person name="Bonometti L."/>
            <person name="Westerberg I."/>
            <person name="Brannstrom I.O."/>
            <person name="Guillou S."/>
            <person name="Cros-Aarteil S."/>
            <person name="Calhoun S."/>
            <person name="Haridas S."/>
            <person name="Kuo A."/>
            <person name="Mondo S."/>
            <person name="Pangilinan J."/>
            <person name="Riley R."/>
            <person name="LaButti K."/>
            <person name="Andreopoulos B."/>
            <person name="Lipzen A."/>
            <person name="Chen C."/>
            <person name="Yan M."/>
            <person name="Daum C."/>
            <person name="Ng V."/>
            <person name="Clum A."/>
            <person name="Steindorff A."/>
            <person name="Ohm R.A."/>
            <person name="Martin F."/>
            <person name="Silar P."/>
            <person name="Natvig D.O."/>
            <person name="Lalanne C."/>
            <person name="Gautier V."/>
            <person name="Ament-Velasquez S.L."/>
            <person name="Kruys A."/>
            <person name="Hutchinson M.I."/>
            <person name="Powell A.J."/>
            <person name="Barry K."/>
            <person name="Miller A.N."/>
            <person name="Grigoriev I.V."/>
            <person name="Debuchy R."/>
            <person name="Gladieux P."/>
            <person name="Hiltunen Thoren M."/>
            <person name="Johannesson H."/>
        </authorList>
    </citation>
    <scope>NUCLEOTIDE SEQUENCE</scope>
    <source>
        <strain evidence="1">CBS 955.72</strain>
    </source>
</reference>
<comment type="caution">
    <text evidence="1">The sequence shown here is derived from an EMBL/GenBank/DDBJ whole genome shotgun (WGS) entry which is preliminary data.</text>
</comment>
<proteinExistence type="predicted"/>
<evidence type="ECO:0000313" key="1">
    <source>
        <dbReference type="EMBL" id="KAK3358815.1"/>
    </source>
</evidence>
<sequence>MCIRSVPHHPWCDCRDPDPIYRDEADHCPHHVYFQRETPAEGAEGAGFWENIFIGDTETDLEICDKLQRPRARWIHCQLYEATWADSAGRLTEGRELGCVHTLLLNAAGSAAHKAYYEWDSLCGYCCQDGDGIGLPAVRLHKAPPSERSTPSVPRFLLPNGEELDEGIAEAIQNRPVQCHFQRAFIYLAEKQTVYEEFEIDMEKSAIYLLPPSEENSESSPPPVQNNSLRVLTQAAVGVASWMRGLTRRRTS</sequence>
<dbReference type="Proteomes" id="UP001275084">
    <property type="component" value="Unassembled WGS sequence"/>
</dbReference>
<dbReference type="AlphaFoldDB" id="A0AAJ0HP21"/>